<reference evidence="1 2" key="1">
    <citation type="submission" date="2017-01" db="EMBL/GenBank/DDBJ databases">
        <authorList>
            <person name="Mah S.A."/>
            <person name="Swanson W.J."/>
            <person name="Moy G.W."/>
            <person name="Vacquier V.D."/>
        </authorList>
    </citation>
    <scope>NUCLEOTIDE SEQUENCE [LARGE SCALE GENOMIC DNA]</scope>
</reference>
<evidence type="ECO:0000313" key="2">
    <source>
        <dbReference type="Proteomes" id="UP000221250"/>
    </source>
</evidence>
<accession>A0A1S6L3H0</accession>
<keyword evidence="2" id="KW-1185">Reference proteome</keyword>
<organism evidence="1 2">
    <name type="scientific">Erwinia phage vB_EamM_Yoloswag</name>
    <dbReference type="NCBI Taxonomy" id="1958956"/>
    <lineage>
        <taxon>Viruses</taxon>
        <taxon>Duplodnaviria</taxon>
        <taxon>Heunggongvirae</taxon>
        <taxon>Uroviricota</taxon>
        <taxon>Caudoviricetes</taxon>
        <taxon>Yoloswagvirus</taxon>
        <taxon>Yoloswagvirus yoloswag</taxon>
    </lineage>
</organism>
<name>A0A1S6L3H0_9CAUD</name>
<sequence>MTTFNSFAVELDVIADNKFDVPRDIVEYCEANNVGLFVAVRKDVDNLPIVFTASSRDDLVQMINTVYEKEDREQQEFFATMIKAF</sequence>
<protein>
    <submittedName>
        <fullName evidence="1">Uncharacterized protein</fullName>
    </submittedName>
</protein>
<evidence type="ECO:0000313" key="1">
    <source>
        <dbReference type="EMBL" id="AQT28722.1"/>
    </source>
</evidence>
<dbReference type="EMBL" id="KY448244">
    <property type="protein sequence ID" value="AQT28722.1"/>
    <property type="molecule type" value="Genomic_DNA"/>
</dbReference>
<proteinExistence type="predicted"/>
<dbReference type="Proteomes" id="UP000221250">
    <property type="component" value="Segment"/>
</dbReference>
<gene>
    <name evidence="1" type="ORF">YOLOSWAG_248</name>
</gene>